<dbReference type="AlphaFoldDB" id="A0A4Q1QTX6"/>
<dbReference type="RefSeq" id="WP_129250275.1">
    <property type="nucleotide sequence ID" value="NZ_JABZEL010000016.1"/>
</dbReference>
<keyword evidence="2" id="KW-1185">Reference proteome</keyword>
<comment type="caution">
    <text evidence="1">The sequence shown here is derived from an EMBL/GenBank/DDBJ whole genome shotgun (WGS) entry which is preliminary data.</text>
</comment>
<dbReference type="Proteomes" id="UP000289482">
    <property type="component" value="Unassembled WGS sequence"/>
</dbReference>
<reference evidence="1 2" key="1">
    <citation type="submission" date="2019-01" db="EMBL/GenBank/DDBJ databases">
        <title>Draft genome sequences of the type strain Streptomyces sioyaensis DSM 40032 and its novel strain, TM32, a thermotolerant antibiotics-producing actinobacterium.</title>
        <authorList>
            <person name="Nakaew N."/>
            <person name="Lumyong S."/>
            <person name="Sloan W.T."/>
            <person name="Sungthong R."/>
        </authorList>
    </citation>
    <scope>NUCLEOTIDE SEQUENCE [LARGE SCALE GENOMIC DNA]</scope>
    <source>
        <strain evidence="1 2">DSM 40032</strain>
    </source>
</reference>
<name>A0A4Q1QTX6_9ACTN</name>
<evidence type="ECO:0000313" key="2">
    <source>
        <dbReference type="Proteomes" id="UP000289482"/>
    </source>
</evidence>
<protein>
    <recommendedName>
        <fullName evidence="3">DUF4062 domain-containing protein</fullName>
    </recommendedName>
</protein>
<evidence type="ECO:0008006" key="3">
    <source>
        <dbReference type="Google" id="ProtNLM"/>
    </source>
</evidence>
<sequence>MLEARVLRIFIGSPGDISDDKSVVRECINNWNSYHAPNRGIVFLPVTGEDVSPDSRSPAQRLINAKAIAHCDALIAPFWTSIGTRTKDAISGTVNEIEEFQKDNKRAAIFFCHKDVPTNRTAGSNIVRRFERKLHSVDSGLTSTYKIPDTLRQKVDALLVDIANEAS</sequence>
<accession>A0A4Q1QTX6</accession>
<organism evidence="1 2">
    <name type="scientific">Streptomyces sioyaensis</name>
    <dbReference type="NCBI Taxonomy" id="67364"/>
    <lineage>
        <taxon>Bacteria</taxon>
        <taxon>Bacillati</taxon>
        <taxon>Actinomycetota</taxon>
        <taxon>Actinomycetes</taxon>
        <taxon>Kitasatosporales</taxon>
        <taxon>Streptomycetaceae</taxon>
        <taxon>Streptomyces</taxon>
    </lineage>
</organism>
<proteinExistence type="predicted"/>
<gene>
    <name evidence="1" type="ORF">EST54_26690</name>
</gene>
<evidence type="ECO:0000313" key="1">
    <source>
        <dbReference type="EMBL" id="RXS61256.1"/>
    </source>
</evidence>
<dbReference type="EMBL" id="SDIF01000104">
    <property type="protein sequence ID" value="RXS61256.1"/>
    <property type="molecule type" value="Genomic_DNA"/>
</dbReference>
<dbReference type="GeneID" id="95781500"/>